<dbReference type="GO" id="GO:0045165">
    <property type="term" value="P:cell fate commitment"/>
    <property type="evidence" value="ECO:0007669"/>
    <property type="project" value="TreeGrafter"/>
</dbReference>
<dbReference type="GO" id="GO:0060070">
    <property type="term" value="P:canonical Wnt signaling pathway"/>
    <property type="evidence" value="ECO:0007669"/>
    <property type="project" value="TreeGrafter"/>
</dbReference>
<dbReference type="GO" id="GO:0030182">
    <property type="term" value="P:neuron differentiation"/>
    <property type="evidence" value="ECO:0007669"/>
    <property type="project" value="TreeGrafter"/>
</dbReference>
<dbReference type="SMART" id="SM00097">
    <property type="entry name" value="WNT1"/>
    <property type="match status" value="1"/>
</dbReference>
<feature type="chain" id="PRO_5038593687" description="Protein Wnt" evidence="11">
    <location>
        <begin position="25"/>
        <end position="415"/>
    </location>
</feature>
<evidence type="ECO:0000313" key="12">
    <source>
        <dbReference type="EMBL" id="KAH3826822.1"/>
    </source>
</evidence>
<sequence length="415" mass="47088">MRVSRATPLITLLTLMCCFGPTFGYFGLSAKKRILVSSVSFHPHLVGDRKHDDTSGMSTGELCDLMWLHQKQHRMCLRDRGIADTLLEAVSLSTNECEYQFRNERWNCSLEDQYRLNILKKGFKETSFLYAISSASLVHTFARACSRGTIERCTCDEAKSLKNEEAWLWGGCGDNVRFGLKFSRRFLRAGKRRGKDIRARVDQHNIKLGRKVVKAEVKTRCKCHGISGSCTVRTCWRQLATFLDIGNILKAKYENSYKVLTFTNDATGKSPISNDVTLENNSGNIVRPLQLKELTGDNRTDRGTVNNRFRKSKSKRDRTSVQTSNKNRNSDGDIAPSSNSMVHLEDSPTYCEASPYSKGTRGRVCDKTSCDVMCCGRGYNIRSTIVRRACQCQVHWCCYVDCKQCINEEEVFLCK</sequence>
<organism evidence="12 13">
    <name type="scientific">Dreissena polymorpha</name>
    <name type="common">Zebra mussel</name>
    <name type="synonym">Mytilus polymorpha</name>
    <dbReference type="NCBI Taxonomy" id="45954"/>
    <lineage>
        <taxon>Eukaryota</taxon>
        <taxon>Metazoa</taxon>
        <taxon>Spiralia</taxon>
        <taxon>Lophotrochozoa</taxon>
        <taxon>Mollusca</taxon>
        <taxon>Bivalvia</taxon>
        <taxon>Autobranchia</taxon>
        <taxon>Heteroconchia</taxon>
        <taxon>Euheterodonta</taxon>
        <taxon>Imparidentia</taxon>
        <taxon>Neoheterodontei</taxon>
        <taxon>Myida</taxon>
        <taxon>Dreissenoidea</taxon>
        <taxon>Dreissenidae</taxon>
        <taxon>Dreissena</taxon>
    </lineage>
</organism>
<proteinExistence type="inferred from homology"/>
<evidence type="ECO:0000256" key="4">
    <source>
        <dbReference type="ARBA" id="ARBA00022525"/>
    </source>
</evidence>
<keyword evidence="4" id="KW-0964">Secreted</keyword>
<gene>
    <name evidence="12" type="ORF">DPMN_128734</name>
</gene>
<protein>
    <recommendedName>
        <fullName evidence="9">Protein Wnt</fullName>
    </recommendedName>
</protein>
<evidence type="ECO:0000256" key="10">
    <source>
        <dbReference type="SAM" id="MobiDB-lite"/>
    </source>
</evidence>
<keyword evidence="3 9" id="KW-0217">Developmental protein</keyword>
<keyword evidence="5" id="KW-0272">Extracellular matrix</keyword>
<dbReference type="EMBL" id="JAIWYP010000005">
    <property type="protein sequence ID" value="KAH3826822.1"/>
    <property type="molecule type" value="Genomic_DNA"/>
</dbReference>
<dbReference type="Proteomes" id="UP000828390">
    <property type="component" value="Unassembled WGS sequence"/>
</dbReference>
<name>A0A9D4JZY1_DREPO</name>
<comment type="similarity">
    <text evidence="2 9">Belongs to the Wnt family.</text>
</comment>
<dbReference type="InterPro" id="IPR043158">
    <property type="entry name" value="Wnt_C"/>
</dbReference>
<dbReference type="Pfam" id="PF00110">
    <property type="entry name" value="wnt"/>
    <property type="match status" value="1"/>
</dbReference>
<evidence type="ECO:0000256" key="7">
    <source>
        <dbReference type="ARBA" id="ARBA00023157"/>
    </source>
</evidence>
<dbReference type="InterPro" id="IPR005817">
    <property type="entry name" value="Wnt"/>
</dbReference>
<evidence type="ECO:0000256" key="11">
    <source>
        <dbReference type="SAM" id="SignalP"/>
    </source>
</evidence>
<reference evidence="12" key="1">
    <citation type="journal article" date="2019" name="bioRxiv">
        <title>The Genome of the Zebra Mussel, Dreissena polymorpha: A Resource for Invasive Species Research.</title>
        <authorList>
            <person name="McCartney M.A."/>
            <person name="Auch B."/>
            <person name="Kono T."/>
            <person name="Mallez S."/>
            <person name="Zhang Y."/>
            <person name="Obille A."/>
            <person name="Becker A."/>
            <person name="Abrahante J.E."/>
            <person name="Garbe J."/>
            <person name="Badalamenti J.P."/>
            <person name="Herman A."/>
            <person name="Mangelson H."/>
            <person name="Liachko I."/>
            <person name="Sullivan S."/>
            <person name="Sone E.D."/>
            <person name="Koren S."/>
            <person name="Silverstein K.A.T."/>
            <person name="Beckman K.B."/>
            <person name="Gohl D.M."/>
        </authorList>
    </citation>
    <scope>NUCLEOTIDE SEQUENCE</scope>
    <source>
        <strain evidence="12">Duluth1</strain>
        <tissue evidence="12">Whole animal</tissue>
    </source>
</reference>
<dbReference type="GO" id="GO:0005109">
    <property type="term" value="F:frizzled binding"/>
    <property type="evidence" value="ECO:0007669"/>
    <property type="project" value="TreeGrafter"/>
</dbReference>
<evidence type="ECO:0000256" key="6">
    <source>
        <dbReference type="ARBA" id="ARBA00022687"/>
    </source>
</evidence>
<dbReference type="AlphaFoldDB" id="A0A9D4JZY1"/>
<comment type="subcellular location">
    <subcellularLocation>
        <location evidence="1 9">Secreted</location>
        <location evidence="1 9">Extracellular space</location>
        <location evidence="1 9">Extracellular matrix</location>
    </subcellularLocation>
</comment>
<reference evidence="12" key="2">
    <citation type="submission" date="2020-11" db="EMBL/GenBank/DDBJ databases">
        <authorList>
            <person name="McCartney M.A."/>
            <person name="Auch B."/>
            <person name="Kono T."/>
            <person name="Mallez S."/>
            <person name="Becker A."/>
            <person name="Gohl D.M."/>
            <person name="Silverstein K.A.T."/>
            <person name="Koren S."/>
            <person name="Bechman K.B."/>
            <person name="Herman A."/>
            <person name="Abrahante J.E."/>
            <person name="Garbe J."/>
        </authorList>
    </citation>
    <scope>NUCLEOTIDE SEQUENCE</scope>
    <source>
        <strain evidence="12">Duluth1</strain>
        <tissue evidence="12">Whole animal</tissue>
    </source>
</reference>
<dbReference type="PROSITE" id="PS00246">
    <property type="entry name" value="WNT1"/>
    <property type="match status" value="1"/>
</dbReference>
<comment type="function">
    <text evidence="9">Ligand for members of the frizzled family of seven transmembrane receptors.</text>
</comment>
<evidence type="ECO:0000256" key="2">
    <source>
        <dbReference type="ARBA" id="ARBA00005683"/>
    </source>
</evidence>
<dbReference type="PANTHER" id="PTHR12027">
    <property type="entry name" value="WNT RELATED"/>
    <property type="match status" value="1"/>
</dbReference>
<evidence type="ECO:0000256" key="9">
    <source>
        <dbReference type="RuleBase" id="RU003500"/>
    </source>
</evidence>
<comment type="caution">
    <text evidence="12">The sequence shown here is derived from an EMBL/GenBank/DDBJ whole genome shotgun (WGS) entry which is preliminary data.</text>
</comment>
<dbReference type="GO" id="GO:0005615">
    <property type="term" value="C:extracellular space"/>
    <property type="evidence" value="ECO:0007669"/>
    <property type="project" value="TreeGrafter"/>
</dbReference>
<feature type="region of interest" description="Disordered" evidence="10">
    <location>
        <begin position="295"/>
        <end position="344"/>
    </location>
</feature>
<keyword evidence="8" id="KW-0449">Lipoprotein</keyword>
<dbReference type="PRINTS" id="PR01349">
    <property type="entry name" value="WNTPROTEIN"/>
</dbReference>
<dbReference type="CDD" id="cd19341">
    <property type="entry name" value="Wnt_Wnt9"/>
    <property type="match status" value="1"/>
</dbReference>
<dbReference type="InterPro" id="IPR018161">
    <property type="entry name" value="Wnt_CS"/>
</dbReference>
<evidence type="ECO:0000256" key="1">
    <source>
        <dbReference type="ARBA" id="ARBA00004498"/>
    </source>
</evidence>
<evidence type="ECO:0000313" key="13">
    <source>
        <dbReference type="Proteomes" id="UP000828390"/>
    </source>
</evidence>
<keyword evidence="7" id="KW-1015">Disulfide bond</keyword>
<evidence type="ECO:0000256" key="3">
    <source>
        <dbReference type="ARBA" id="ARBA00022473"/>
    </source>
</evidence>
<keyword evidence="6 9" id="KW-0879">Wnt signaling pathway</keyword>
<evidence type="ECO:0000256" key="5">
    <source>
        <dbReference type="ARBA" id="ARBA00022530"/>
    </source>
</evidence>
<feature type="signal peptide" evidence="11">
    <location>
        <begin position="1"/>
        <end position="24"/>
    </location>
</feature>
<dbReference type="GO" id="GO:0005125">
    <property type="term" value="F:cytokine activity"/>
    <property type="evidence" value="ECO:0007669"/>
    <property type="project" value="TreeGrafter"/>
</dbReference>
<dbReference type="OrthoDB" id="5945655at2759"/>
<dbReference type="PANTHER" id="PTHR12027:SF97">
    <property type="entry name" value="PROTEIN WNT-4"/>
    <property type="match status" value="1"/>
</dbReference>
<evidence type="ECO:0000256" key="8">
    <source>
        <dbReference type="ARBA" id="ARBA00023288"/>
    </source>
</evidence>
<keyword evidence="11" id="KW-0732">Signal</keyword>
<keyword evidence="13" id="KW-1185">Reference proteome</keyword>
<accession>A0A9D4JZY1</accession>
<dbReference type="Gene3D" id="3.30.2460.20">
    <property type="match status" value="1"/>
</dbReference>